<feature type="region of interest" description="Disordered" evidence="1">
    <location>
        <begin position="1"/>
        <end position="77"/>
    </location>
</feature>
<reference evidence="2 3" key="1">
    <citation type="submission" date="2016-11" db="EMBL/GenBank/DDBJ databases">
        <title>complete genome sequence of Bifidobacterium choerinum strain FMB-1.</title>
        <authorList>
            <person name="Park C.-S."/>
            <person name="Jung D.-H."/>
            <person name="Choi D.-S."/>
        </authorList>
    </citation>
    <scope>NUCLEOTIDE SEQUENCE [LARGE SCALE GENOMIC DNA]</scope>
    <source>
        <strain evidence="2 3">FMB-1</strain>
    </source>
</reference>
<gene>
    <name evidence="2" type="ORF">BcFMB_03625</name>
</gene>
<dbReference type="AlphaFoldDB" id="A0A2D3D4Z5"/>
<accession>A0A2D3D4Z5</accession>
<name>A0A2D3D4Z5_9BIFI</name>
<dbReference type="SUPFAM" id="SSF48452">
    <property type="entry name" value="TPR-like"/>
    <property type="match status" value="1"/>
</dbReference>
<sequence length="881" mass="96027">MTQTNGTDGFIVPPIPPAPGSGAATPTSQATAQTTAQQPPTAQSTQPSRARHAARPIRQLDERGRTDRLPTLPGLPAGHTYAVTDALPQPAHGLGYVVEEAGGGVHVLAWIRDDLKVFSAANVLDAAAADALHGNRADVHFDEWDTDGDDHTGPMRVRSVFEPGRGVSFGEYRRNGDETTILAAAMDLGPYTRGTYPTAAVLAASWLLAYHVPTLAGRRPGAGLGRIFDEFMRVTREPVADAVDAIVWKGAVNAATAAPTDRFAARELIEAGAAALRPVSARESVRFIIVEGTNLFWAVFNGDLPTEDRHVVLAIESALNRIGAVRRVADMRDNENGFVTTLDEAACYDAVHRRDHIWSQHVDHVLDYTNVNNRFARINDAAAAPGGMWDTLTRFITIGESLILPRRFEYRADVNAATGEMAIIFSAPDETQFQSSDWHDGHVVDVRTMRAAHAATYSLELAGLLAQIAFTAGPSVHAVTVTGYRGSLYKTEDPVLSLRFERERFTTNVLPRYRDGAFDDVALDDDPARVVPMLEPTDFALAFNARRGLDVITPLPIPQSLLANRTPLWADARPLPPRLGALLRADRARDLDILHDDASIKGSEVMDLRRDNEEDTPIGTSIELESVIMQIEMSDQAPANQRPLYCENPTQRLLVSLVDDGPDTRYWKAPDALYNARVGLTHIYRDDGDYKAAVAQAQAMERIAPTCASAYFEEAVVHADNEHYEDAARVLKFALTIAVARDDVDFVYYRLAYALWNNGDRESAAACYAMRTLDSASYAPSARREVAQLLAQLGWDELPDHDRAVARLREVGIPVAPQARALDVLAEAAMGLVDAGFPCAADAAADILANSIDGDVLRLLRQCLRYGVLNADDVLAAERGE</sequence>
<proteinExistence type="predicted"/>
<dbReference type="Proteomes" id="UP000229907">
    <property type="component" value="Chromosome"/>
</dbReference>
<dbReference type="Gene3D" id="1.25.40.10">
    <property type="entry name" value="Tetratricopeptide repeat domain"/>
    <property type="match status" value="1"/>
</dbReference>
<evidence type="ECO:0000313" key="3">
    <source>
        <dbReference type="Proteomes" id="UP000229907"/>
    </source>
</evidence>
<evidence type="ECO:0000313" key="2">
    <source>
        <dbReference type="EMBL" id="ATU20168.1"/>
    </source>
</evidence>
<feature type="compositionally biased region" description="Low complexity" evidence="1">
    <location>
        <begin position="20"/>
        <end position="48"/>
    </location>
</feature>
<dbReference type="EMBL" id="CP018044">
    <property type="protein sequence ID" value="ATU20168.1"/>
    <property type="molecule type" value="Genomic_DNA"/>
</dbReference>
<dbReference type="KEGG" id="bcho:BcFMB_03625"/>
<feature type="compositionally biased region" description="Basic and acidic residues" evidence="1">
    <location>
        <begin position="58"/>
        <end position="68"/>
    </location>
</feature>
<dbReference type="InterPro" id="IPR011990">
    <property type="entry name" value="TPR-like_helical_dom_sf"/>
</dbReference>
<protein>
    <submittedName>
        <fullName evidence="2">Uncharacterized protein</fullName>
    </submittedName>
</protein>
<dbReference type="RefSeq" id="WP_099721087.1">
    <property type="nucleotide sequence ID" value="NZ_CP018044.1"/>
</dbReference>
<organism evidence="2 3">
    <name type="scientific">Bifidobacterium choerinum</name>
    <dbReference type="NCBI Taxonomy" id="35760"/>
    <lineage>
        <taxon>Bacteria</taxon>
        <taxon>Bacillati</taxon>
        <taxon>Actinomycetota</taxon>
        <taxon>Actinomycetes</taxon>
        <taxon>Bifidobacteriales</taxon>
        <taxon>Bifidobacteriaceae</taxon>
        <taxon>Bifidobacterium</taxon>
    </lineage>
</organism>
<evidence type="ECO:0000256" key="1">
    <source>
        <dbReference type="SAM" id="MobiDB-lite"/>
    </source>
</evidence>